<evidence type="ECO:0000259" key="9">
    <source>
        <dbReference type="Pfam" id="PF12949"/>
    </source>
</evidence>
<name>A0A9P8AHD2_9ASCO</name>
<dbReference type="EMBL" id="JAHMUF010000016">
    <property type="protein sequence ID" value="KAG7192686.1"/>
    <property type="molecule type" value="Genomic_DNA"/>
</dbReference>
<feature type="region of interest" description="Disordered" evidence="6">
    <location>
        <begin position="420"/>
        <end position="467"/>
    </location>
</feature>
<feature type="domain" description="Man1/Src1-like C-terminal" evidence="8">
    <location>
        <begin position="511"/>
        <end position="689"/>
    </location>
</feature>
<comment type="caution">
    <text evidence="10">The sequence shown here is derived from an EMBL/GenBank/DDBJ whole genome shotgun (WGS) entry which is preliminary data.</text>
</comment>
<feature type="compositionally biased region" description="Basic and acidic residues" evidence="6">
    <location>
        <begin position="116"/>
        <end position="133"/>
    </location>
</feature>
<dbReference type="GO" id="GO:0005637">
    <property type="term" value="C:nuclear inner membrane"/>
    <property type="evidence" value="ECO:0007669"/>
    <property type="project" value="InterPro"/>
</dbReference>
<dbReference type="Gene3D" id="1.10.720.30">
    <property type="entry name" value="SAP domain"/>
    <property type="match status" value="1"/>
</dbReference>
<dbReference type="RefSeq" id="XP_043048236.1">
    <property type="nucleotide sequence ID" value="XM_043192264.1"/>
</dbReference>
<dbReference type="GO" id="GO:0005783">
    <property type="term" value="C:endoplasmic reticulum"/>
    <property type="evidence" value="ECO:0007669"/>
    <property type="project" value="TreeGrafter"/>
</dbReference>
<dbReference type="GO" id="GO:0071763">
    <property type="term" value="P:nuclear membrane organization"/>
    <property type="evidence" value="ECO:0007669"/>
    <property type="project" value="TreeGrafter"/>
</dbReference>
<dbReference type="AlphaFoldDB" id="A0A9P8AHD2"/>
<feature type="compositionally biased region" description="Acidic residues" evidence="6">
    <location>
        <begin position="377"/>
        <end position="387"/>
    </location>
</feature>
<feature type="domain" description="HeH/LEM" evidence="9">
    <location>
        <begin position="13"/>
        <end position="46"/>
    </location>
</feature>
<dbReference type="Proteomes" id="UP000790833">
    <property type="component" value="Unassembled WGS sequence"/>
</dbReference>
<evidence type="ECO:0000256" key="5">
    <source>
        <dbReference type="ARBA" id="ARBA00023242"/>
    </source>
</evidence>
<proteinExistence type="predicted"/>
<keyword evidence="3 7" id="KW-1133">Transmembrane helix</keyword>
<evidence type="ECO:0000256" key="4">
    <source>
        <dbReference type="ARBA" id="ARBA00023136"/>
    </source>
</evidence>
<feature type="transmembrane region" description="Helical" evidence="7">
    <location>
        <begin position="503"/>
        <end position="522"/>
    </location>
</feature>
<comment type="subcellular location">
    <subcellularLocation>
        <location evidence="1">Nucleus membrane</location>
    </subcellularLocation>
</comment>
<dbReference type="InterPro" id="IPR044780">
    <property type="entry name" value="Heh2/Src1"/>
</dbReference>
<keyword evidence="11" id="KW-1185">Reference proteome</keyword>
<feature type="compositionally biased region" description="Acidic residues" evidence="6">
    <location>
        <begin position="203"/>
        <end position="213"/>
    </location>
</feature>
<dbReference type="CDD" id="cd12935">
    <property type="entry name" value="LEM_like"/>
    <property type="match status" value="1"/>
</dbReference>
<evidence type="ECO:0000313" key="11">
    <source>
        <dbReference type="Proteomes" id="UP000790833"/>
    </source>
</evidence>
<evidence type="ECO:0000256" key="6">
    <source>
        <dbReference type="SAM" id="MobiDB-lite"/>
    </source>
</evidence>
<dbReference type="GO" id="GO:0034399">
    <property type="term" value="C:nuclear periphery"/>
    <property type="evidence" value="ECO:0007669"/>
    <property type="project" value="TreeGrafter"/>
</dbReference>
<feature type="region of interest" description="Disordered" evidence="6">
    <location>
        <begin position="321"/>
        <end position="342"/>
    </location>
</feature>
<feature type="compositionally biased region" description="Basic and acidic residues" evidence="6">
    <location>
        <begin position="420"/>
        <end position="437"/>
    </location>
</feature>
<feature type="region of interest" description="Disordered" evidence="6">
    <location>
        <begin position="49"/>
        <end position="309"/>
    </location>
</feature>
<evidence type="ECO:0000256" key="7">
    <source>
        <dbReference type="SAM" id="Phobius"/>
    </source>
</evidence>
<accession>A0A9P8AHD2</accession>
<dbReference type="InterPro" id="IPR018996">
    <property type="entry name" value="Man1/Src1-like_C"/>
</dbReference>
<evidence type="ECO:0000259" key="8">
    <source>
        <dbReference type="Pfam" id="PF09402"/>
    </source>
</evidence>
<dbReference type="Pfam" id="PF09402">
    <property type="entry name" value="MSC"/>
    <property type="match status" value="1"/>
</dbReference>
<protein>
    <submittedName>
        <fullName evidence="10">Inner nuclear membrane protein enriched at telomere/subtelomere region</fullName>
    </submittedName>
</protein>
<dbReference type="Pfam" id="PF12949">
    <property type="entry name" value="HeH"/>
    <property type="match status" value="1"/>
</dbReference>
<dbReference type="OrthoDB" id="2503928at2759"/>
<dbReference type="GO" id="GO:0003682">
    <property type="term" value="F:chromatin binding"/>
    <property type="evidence" value="ECO:0007669"/>
    <property type="project" value="InterPro"/>
</dbReference>
<dbReference type="PANTHER" id="PTHR47808">
    <property type="entry name" value="INNER NUCLEAR MEMBRANE PROTEIN HEH2-RELATED"/>
    <property type="match status" value="1"/>
</dbReference>
<dbReference type="InterPro" id="IPR036361">
    <property type="entry name" value="SAP_dom_sf"/>
</dbReference>
<feature type="region of interest" description="Disordered" evidence="6">
    <location>
        <begin position="368"/>
        <end position="387"/>
    </location>
</feature>
<organism evidence="10 11">
    <name type="scientific">Scheffersomyces spartinae</name>
    <dbReference type="NCBI Taxonomy" id="45513"/>
    <lineage>
        <taxon>Eukaryota</taxon>
        <taxon>Fungi</taxon>
        <taxon>Dikarya</taxon>
        <taxon>Ascomycota</taxon>
        <taxon>Saccharomycotina</taxon>
        <taxon>Pichiomycetes</taxon>
        <taxon>Debaryomycetaceae</taxon>
        <taxon>Scheffersomyces</taxon>
    </lineage>
</organism>
<feature type="compositionally biased region" description="Polar residues" evidence="6">
    <location>
        <begin position="156"/>
        <end position="171"/>
    </location>
</feature>
<feature type="compositionally biased region" description="Low complexity" evidence="6">
    <location>
        <begin position="237"/>
        <end position="252"/>
    </location>
</feature>
<sequence length="691" mass="77771">MDGKNMLDEGFDPSSLKVAELRKILNENGVSVSSGSKKADLIELFQTNIGSGKGLSSSGGKEKSEKIKVKKTKSESVDGSRDGTSEAEELKKKKKKKKTKKSEDSDRTTSSKITKKSKDGAKDKKVTKVKDTSVLETLAVPKISPKPKKSHDSDNESSAENSVVRSTSKSPKSADKPFRKRPLSDSESPSVKKAKKQTKSIFDDSDDSLEDLEVLTPAKRDHKVKESPKVETPPNAKSPKSLRSPKSSKPVPEVISPPIKSEELDKQSTPKPVKTPVLPSSNKDSSFIDNLLKDESEELEEFDNMEDEVNDFDANLRRIKGEPEVMQPQLESEPEPAPSLIRSPLRKLDTVQLGSQLGVTMMTSFGTTQMAPPVGFEEPEPEPEELEVEEEHTFVSSEFNSAGVESLIPKVAIIKRETQVPEIEKSESPEPSRFENAEKEEDKDDKLDSEKENEKQEEEDITEEANKSIDVFDKVEAEMIEEIHHIMPTNLKSVRSFSVLQTLFYLGLWVIMMSSALFGYWYREQMFLVGYCGYEIDQRTVSDDTYPWLQAVGDYFDAHYKPECVSCPAHARCFNLLELGCYEDFIQHSPWYDFLIPTERKCIPDTKKAEKLELMIDMALDLLRSKNADNNCGKTSADEFEAGISVKELHDILLSIKAPYITIEEFDDLWNRSLIELEKEPEIIVRQVTDF</sequence>
<feature type="compositionally biased region" description="Acidic residues" evidence="6">
    <location>
        <begin position="295"/>
        <end position="309"/>
    </location>
</feature>
<dbReference type="PANTHER" id="PTHR47808:SF2">
    <property type="entry name" value="LEM DOMAIN-CONTAINING PROTEIN 2"/>
    <property type="match status" value="1"/>
</dbReference>
<dbReference type="GeneID" id="66114841"/>
<feature type="compositionally biased region" description="Basic and acidic residues" evidence="6">
    <location>
        <begin position="444"/>
        <end position="454"/>
    </location>
</feature>
<feature type="compositionally biased region" description="Polar residues" evidence="6">
    <location>
        <begin position="278"/>
        <end position="288"/>
    </location>
</feature>
<keyword evidence="2 7" id="KW-0812">Transmembrane</keyword>
<dbReference type="InterPro" id="IPR025856">
    <property type="entry name" value="HeH/LEM_domain"/>
</dbReference>
<keyword evidence="5" id="KW-0539">Nucleus</keyword>
<evidence type="ECO:0000256" key="3">
    <source>
        <dbReference type="ARBA" id="ARBA00022989"/>
    </source>
</evidence>
<feature type="compositionally biased region" description="Basic and acidic residues" evidence="6">
    <location>
        <begin position="60"/>
        <end position="91"/>
    </location>
</feature>
<evidence type="ECO:0000256" key="2">
    <source>
        <dbReference type="ARBA" id="ARBA00022692"/>
    </source>
</evidence>
<evidence type="ECO:0000256" key="1">
    <source>
        <dbReference type="ARBA" id="ARBA00004126"/>
    </source>
</evidence>
<evidence type="ECO:0000313" key="10">
    <source>
        <dbReference type="EMBL" id="KAG7192686.1"/>
    </source>
</evidence>
<reference evidence="10" key="1">
    <citation type="submission" date="2021-03" db="EMBL/GenBank/DDBJ databases">
        <authorList>
            <person name="Palmer J.M."/>
        </authorList>
    </citation>
    <scope>NUCLEOTIDE SEQUENCE</scope>
    <source>
        <strain evidence="10">ARV_011</strain>
    </source>
</reference>
<keyword evidence="4 7" id="KW-0472">Membrane</keyword>
<gene>
    <name evidence="10" type="primary">SRC1_2</name>
    <name evidence="10" type="ORF">KQ657_001467</name>
</gene>